<dbReference type="InterPro" id="IPR017804">
    <property type="entry name" value="MeTrfase_EgtD-like"/>
</dbReference>
<dbReference type="EMBL" id="QDKL01000002">
    <property type="protein sequence ID" value="RZF21570.1"/>
    <property type="molecule type" value="Genomic_DNA"/>
</dbReference>
<dbReference type="Pfam" id="PF10017">
    <property type="entry name" value="Methyltransf_33"/>
    <property type="match status" value="1"/>
</dbReference>
<name>A0ABY0IG62_9BACT</name>
<dbReference type="PANTHER" id="PTHR43397">
    <property type="entry name" value="ERGOTHIONEINE BIOSYNTHESIS PROTEIN 1"/>
    <property type="match status" value="1"/>
</dbReference>
<sequence>MEISNLVNYENHINDKEQFALDVLNGLSRDEKMLSTKYFYDDKGSELFQKITKHEDYYLTRTEYEILKQANKEIANIISEDEVDIVELGAGDGHKSKLIIEGLLESGKTVNYYPIDISAEAMKQLEQVITPNENLQVHGVVAEYFEGLRYINERSRNRKLVLFLGSNIGNFNRHQSHYFLQHMWNGLEANDMALIGFDLKKDVEKLTAAYNDSSGYTKEFNLNLLERINKELGGNFVPENFQHVGIFNPKIGAMESYLLPKKDQSVYIKSLKKAFHFEAFEPLHLEYSFKYTKGDIETMCFDSGFQVAKHFTDKNEYFIDSLWRVVKA</sequence>
<evidence type="ECO:0000259" key="3">
    <source>
        <dbReference type="Pfam" id="PF10017"/>
    </source>
</evidence>
<dbReference type="GO" id="GO:0052706">
    <property type="term" value="F:L-histidine N(alpha)-methyltransferase activity"/>
    <property type="evidence" value="ECO:0007669"/>
    <property type="project" value="UniProtKB-EC"/>
</dbReference>
<evidence type="ECO:0000313" key="4">
    <source>
        <dbReference type="EMBL" id="RZF21570.1"/>
    </source>
</evidence>
<dbReference type="GO" id="GO:0032259">
    <property type="term" value="P:methylation"/>
    <property type="evidence" value="ECO:0007669"/>
    <property type="project" value="UniProtKB-KW"/>
</dbReference>
<organism evidence="4 5">
    <name type="scientific">Halobacteriovorax vibrionivorans</name>
    <dbReference type="NCBI Taxonomy" id="2152716"/>
    <lineage>
        <taxon>Bacteria</taxon>
        <taxon>Pseudomonadati</taxon>
        <taxon>Bdellovibrionota</taxon>
        <taxon>Bacteriovoracia</taxon>
        <taxon>Bacteriovoracales</taxon>
        <taxon>Halobacteriovoraceae</taxon>
        <taxon>Halobacteriovorax</taxon>
    </lineage>
</organism>
<dbReference type="PIRSF" id="PIRSF018005">
    <property type="entry name" value="UCP018005"/>
    <property type="match status" value="1"/>
</dbReference>
<accession>A0ABY0IG62</accession>
<dbReference type="InterPro" id="IPR051128">
    <property type="entry name" value="EgtD_Methyltrsf_superfamily"/>
</dbReference>
<evidence type="ECO:0000313" key="5">
    <source>
        <dbReference type="Proteomes" id="UP000443582"/>
    </source>
</evidence>
<dbReference type="InterPro" id="IPR029063">
    <property type="entry name" value="SAM-dependent_MTases_sf"/>
</dbReference>
<dbReference type="Gene3D" id="3.40.50.150">
    <property type="entry name" value="Vaccinia Virus protein VP39"/>
    <property type="match status" value="1"/>
</dbReference>
<evidence type="ECO:0000256" key="1">
    <source>
        <dbReference type="ARBA" id="ARBA00022603"/>
    </source>
</evidence>
<protein>
    <submittedName>
        <fullName evidence="4">L-histidine N(Alpha)-methyltransferase</fullName>
        <ecNumber evidence="4">2.1.1.44</ecNumber>
    </submittedName>
</protein>
<dbReference type="PANTHER" id="PTHR43397:SF1">
    <property type="entry name" value="ERGOTHIONEINE BIOSYNTHESIS PROTEIN 1"/>
    <property type="match status" value="1"/>
</dbReference>
<comment type="caution">
    <text evidence="4">The sequence shown here is derived from an EMBL/GenBank/DDBJ whole genome shotgun (WGS) entry which is preliminary data.</text>
</comment>
<dbReference type="Proteomes" id="UP000443582">
    <property type="component" value="Unassembled WGS sequence"/>
</dbReference>
<feature type="domain" description="Histidine-specific methyltransferase SAM-dependent" evidence="3">
    <location>
        <begin position="21"/>
        <end position="324"/>
    </location>
</feature>
<dbReference type="InterPro" id="IPR019257">
    <property type="entry name" value="MeTrfase_dom"/>
</dbReference>
<dbReference type="RefSeq" id="WP_115361086.1">
    <property type="nucleotide sequence ID" value="NZ_QDKL01000002.1"/>
</dbReference>
<dbReference type="SUPFAM" id="SSF53335">
    <property type="entry name" value="S-adenosyl-L-methionine-dependent methyltransferases"/>
    <property type="match status" value="1"/>
</dbReference>
<reference evidence="5" key="1">
    <citation type="journal article" date="2019" name="Int. J. Syst. Evol. Microbiol.">
        <title>Halobacteriovorax valvorus sp. nov., a novel prokaryotic predator isolated from coastal seawater of China.</title>
        <authorList>
            <person name="Chen M.-X."/>
        </authorList>
    </citation>
    <scope>NUCLEOTIDE SEQUENCE [LARGE SCALE GENOMIC DNA]</scope>
    <source>
        <strain evidence="5">BL9</strain>
    </source>
</reference>
<keyword evidence="2 4" id="KW-0808">Transferase</keyword>
<gene>
    <name evidence="4" type="primary">egtD</name>
    <name evidence="4" type="ORF">DAY19_07735</name>
</gene>
<keyword evidence="5" id="KW-1185">Reference proteome</keyword>
<dbReference type="NCBIfam" id="TIGR03438">
    <property type="entry name" value="egtD_ergothio"/>
    <property type="match status" value="1"/>
</dbReference>
<proteinExistence type="predicted"/>
<dbReference type="InterPro" id="IPR035094">
    <property type="entry name" value="EgtD"/>
</dbReference>
<dbReference type="EC" id="2.1.1.44" evidence="4"/>
<evidence type="ECO:0000256" key="2">
    <source>
        <dbReference type="ARBA" id="ARBA00022679"/>
    </source>
</evidence>
<keyword evidence="1 4" id="KW-0489">Methyltransferase</keyword>